<accession>A0A4V6AQ77</accession>
<proteinExistence type="predicted"/>
<feature type="domain" description="Anticodon-binding" evidence="1">
    <location>
        <begin position="103"/>
        <end position="185"/>
    </location>
</feature>
<gene>
    <name evidence="2" type="ORF">D9C73_002875</name>
</gene>
<dbReference type="Proteomes" id="UP000298787">
    <property type="component" value="Chromosome 3"/>
</dbReference>
<dbReference type="EMBL" id="CM014080">
    <property type="protein sequence ID" value="TKS68812.1"/>
    <property type="molecule type" value="Genomic_DNA"/>
</dbReference>
<dbReference type="PANTHER" id="PTHR10745">
    <property type="entry name" value="GLYCYL-TRNA SYNTHETASE/DNA POLYMERASE SUBUNIT GAMMA-2"/>
    <property type="match status" value="1"/>
</dbReference>
<dbReference type="InterPro" id="IPR004154">
    <property type="entry name" value="Anticodon-bd"/>
</dbReference>
<dbReference type="GO" id="GO:0006264">
    <property type="term" value="P:mitochondrial DNA replication"/>
    <property type="evidence" value="ECO:0007669"/>
    <property type="project" value="TreeGrafter"/>
</dbReference>
<dbReference type="SUPFAM" id="SSF52954">
    <property type="entry name" value="Class II aaRS ABD-related"/>
    <property type="match status" value="1"/>
</dbReference>
<evidence type="ECO:0000313" key="3">
    <source>
        <dbReference type="Proteomes" id="UP000298787"/>
    </source>
</evidence>
<organism evidence="2 3">
    <name type="scientific">Collichthys lucidus</name>
    <name type="common">Big head croaker</name>
    <name type="synonym">Sciaena lucida</name>
    <dbReference type="NCBI Taxonomy" id="240159"/>
    <lineage>
        <taxon>Eukaryota</taxon>
        <taxon>Metazoa</taxon>
        <taxon>Chordata</taxon>
        <taxon>Craniata</taxon>
        <taxon>Vertebrata</taxon>
        <taxon>Euteleostomi</taxon>
        <taxon>Actinopterygii</taxon>
        <taxon>Neopterygii</taxon>
        <taxon>Teleostei</taxon>
        <taxon>Neoteleostei</taxon>
        <taxon>Acanthomorphata</taxon>
        <taxon>Eupercaria</taxon>
        <taxon>Sciaenidae</taxon>
        <taxon>Collichthys</taxon>
    </lineage>
</organism>
<dbReference type="Gene3D" id="3.30.930.10">
    <property type="entry name" value="Bira Bifunctional Protein, Domain 2"/>
    <property type="match status" value="1"/>
</dbReference>
<dbReference type="Pfam" id="PF03129">
    <property type="entry name" value="HGTP_anticodon"/>
    <property type="match status" value="1"/>
</dbReference>
<dbReference type="Gene3D" id="3.40.50.800">
    <property type="entry name" value="Anticodon-binding domain"/>
    <property type="match status" value="1"/>
</dbReference>
<dbReference type="InterPro" id="IPR045864">
    <property type="entry name" value="aa-tRNA-synth_II/BPL/LPL"/>
</dbReference>
<dbReference type="PANTHER" id="PTHR10745:SF8">
    <property type="entry name" value="DNA POLYMERASE SUBUNIT GAMMA-2, MITOCHONDRIAL"/>
    <property type="match status" value="1"/>
</dbReference>
<sequence length="194" mass="21917">MYSFPWGQEPLEELWSRGNTELLQTHKGVRSKLQCRDGRKSVPCVVSVTGNMDRGVMAFLSNSLQQVKKEHGKQKLQQRKVLKLHPVLAPVKVALDIGRGATMELRQVCEGLLQEFMEAKISAWPGYLKSLPTVEQLNAKYDEMGVLFTVVISENTLESGLIQVRSRDTTIKETMHISEIKNFLSRYISAADNI</sequence>
<name>A0A4V6AQ77_COLLU</name>
<dbReference type="GO" id="GO:0005739">
    <property type="term" value="C:mitochondrion"/>
    <property type="evidence" value="ECO:0007669"/>
    <property type="project" value="TreeGrafter"/>
</dbReference>
<keyword evidence="3" id="KW-1185">Reference proteome</keyword>
<reference evidence="2 3" key="1">
    <citation type="submission" date="2019-01" db="EMBL/GenBank/DDBJ databases">
        <title>Genome Assembly of Collichthys lucidus.</title>
        <authorList>
            <person name="Cai M."/>
            <person name="Xiao S."/>
        </authorList>
    </citation>
    <scope>NUCLEOTIDE SEQUENCE [LARGE SCALE GENOMIC DNA]</scope>
    <source>
        <strain evidence="2">JT15FE1705JMU</strain>
        <tissue evidence="2">Muscle</tissue>
    </source>
</reference>
<dbReference type="InterPro" id="IPR036621">
    <property type="entry name" value="Anticodon-bd_dom_sf"/>
</dbReference>
<dbReference type="InterPro" id="IPR027031">
    <property type="entry name" value="Gly-tRNA_synthase/POLG2"/>
</dbReference>
<dbReference type="SUPFAM" id="SSF55681">
    <property type="entry name" value="Class II aaRS and biotin synthetases"/>
    <property type="match status" value="1"/>
</dbReference>
<dbReference type="STRING" id="240159.A0A4V6AQ77"/>
<evidence type="ECO:0000313" key="2">
    <source>
        <dbReference type="EMBL" id="TKS68812.1"/>
    </source>
</evidence>
<dbReference type="AlphaFoldDB" id="A0A4V6AQ77"/>
<protein>
    <submittedName>
        <fullName evidence="2">DNA polymerase subunit gamma-2, mitochondrial</fullName>
    </submittedName>
</protein>
<evidence type="ECO:0000259" key="1">
    <source>
        <dbReference type="Pfam" id="PF03129"/>
    </source>
</evidence>